<evidence type="ECO:0000313" key="7">
    <source>
        <dbReference type="EMBL" id="MDM8146536.1"/>
    </source>
</evidence>
<accession>A0ABT7U7P1</accession>
<gene>
    <name evidence="7" type="ORF">QUW02_11500</name>
</gene>
<dbReference type="EMBL" id="JAUDCF010000035">
    <property type="protein sequence ID" value="MDM8146536.1"/>
    <property type="molecule type" value="Genomic_DNA"/>
</dbReference>
<comment type="caution">
    <text evidence="7">The sequence shown here is derived from an EMBL/GenBank/DDBJ whole genome shotgun (WGS) entry which is preliminary data.</text>
</comment>
<comment type="subcellular location">
    <subcellularLocation>
        <location evidence="1">Membrane</location>
    </subcellularLocation>
</comment>
<dbReference type="InterPro" id="IPR039910">
    <property type="entry name" value="D15-like"/>
</dbReference>
<dbReference type="Gene3D" id="2.40.160.50">
    <property type="entry name" value="membrane protein fhac: a member of the omp85/tpsb transporter family"/>
    <property type="match status" value="1"/>
</dbReference>
<proteinExistence type="predicted"/>
<dbReference type="InterPro" id="IPR000184">
    <property type="entry name" value="Bac_surfAg_D15"/>
</dbReference>
<evidence type="ECO:0000256" key="4">
    <source>
        <dbReference type="ARBA" id="ARBA00023136"/>
    </source>
</evidence>
<protein>
    <submittedName>
        <fullName evidence="7">BamA/TamA family outer membrane protein</fullName>
    </submittedName>
</protein>
<evidence type="ECO:0000259" key="6">
    <source>
        <dbReference type="Pfam" id="PF01103"/>
    </source>
</evidence>
<keyword evidence="4" id="KW-0472">Membrane</keyword>
<evidence type="ECO:0000256" key="5">
    <source>
        <dbReference type="ARBA" id="ARBA00023237"/>
    </source>
</evidence>
<keyword evidence="5" id="KW-0998">Cell outer membrane</keyword>
<evidence type="ECO:0000256" key="1">
    <source>
        <dbReference type="ARBA" id="ARBA00004370"/>
    </source>
</evidence>
<keyword evidence="2" id="KW-0812">Transmembrane</keyword>
<dbReference type="PANTHER" id="PTHR12815">
    <property type="entry name" value="SORTING AND ASSEMBLY MACHINERY SAMM50 PROTEIN FAMILY MEMBER"/>
    <property type="match status" value="1"/>
</dbReference>
<dbReference type="PROSITE" id="PS51257">
    <property type="entry name" value="PROKAR_LIPOPROTEIN"/>
    <property type="match status" value="1"/>
</dbReference>
<evidence type="ECO:0000256" key="2">
    <source>
        <dbReference type="ARBA" id="ARBA00022692"/>
    </source>
</evidence>
<evidence type="ECO:0000313" key="8">
    <source>
        <dbReference type="Proteomes" id="UP001228403"/>
    </source>
</evidence>
<feature type="domain" description="Bacterial surface antigen (D15)" evidence="6">
    <location>
        <begin position="494"/>
        <end position="739"/>
    </location>
</feature>
<dbReference type="PANTHER" id="PTHR12815:SF47">
    <property type="entry name" value="TRANSLOCATION AND ASSEMBLY MODULE SUBUNIT TAMA"/>
    <property type="match status" value="1"/>
</dbReference>
<dbReference type="Proteomes" id="UP001228403">
    <property type="component" value="Unassembled WGS sequence"/>
</dbReference>
<dbReference type="Pfam" id="PF01103">
    <property type="entry name" value="Omp85"/>
    <property type="match status" value="1"/>
</dbReference>
<name>A0ABT7U7P1_9BACE</name>
<reference evidence="8" key="1">
    <citation type="submission" date="2023-07" db="EMBL/GenBank/DDBJ databases">
        <title>Identification and characterization of horizontal gene transfer across gut microbiota members of farm animals based on homology search.</title>
        <authorList>
            <person name="Schwarzerova J."/>
            <person name="Nykrynova M."/>
            <person name="Jureckova K."/>
            <person name="Cejkova D."/>
            <person name="Rychlik I."/>
        </authorList>
    </citation>
    <scope>NUCLEOTIDE SEQUENCE [LARGE SCALE GENOMIC DNA]</scope>
    <source>
        <strain evidence="8">ET4</strain>
    </source>
</reference>
<evidence type="ECO:0000256" key="3">
    <source>
        <dbReference type="ARBA" id="ARBA00022729"/>
    </source>
</evidence>
<sequence>MKYIIKIISSLSLLLVLYSCSATKFIPEGYYMLDRVNVQSEDKRVKANSLKGYIRQHPNSRWFSLVKVPMGPYALSGKDSTKAINRFLQRIGEMPVVYDSLEAERTRVSIEAAVRNMGYLQARAETETQIKGKKIKVNFRVIPGELYKIRNFTYEIADSVQRKLYECDSLSRLLHARMPFDMNRLEEERVRITNLFQNNGYYLFNKDYIRYEADSTIQNRMVDVKMIVALPLQNDSVSHLHRQYQIGKVEVFCDVDEDDTASLKQIEKNGYQIFFRDHLKVRPTVLADRIVLEQGRLYRESDVQATYNNLGRLYSVLSTNVHLVPRDSSVLDSKVTVTTNRPHSIGAELEGTNSAGDLGAALSFSYQNRNLFHGSELFTLKVRGAFEAITGLEGYADQNYIEFSTEAGLMLPNLKLPLWKRHPASVESTSEVSVMYDSQNRPEFHRRVLTGALRYRWTNKKTRLQHRLDLVDLNYIFMPWISETFKKDYLDDEENRNAILRYNYENLFIVKQGYSMVYNSQGDAGPNASYGKNATAIRLNIETAGNLLYGMSNLLHTQKNGSNQYTLFNIAYAQYVKGDFDFSRSFKFDERNSLAIHAALGISYPYGNSTILPYEKRYFSGGANSVRGWSVRGLGPGTYAGTDGRIDFINQTGDIKLDLSMEYRTFLFWKLHGAVFLDAGNIWTIRSYEDQPGGQFRIGSFYKQIAAAYGLGLRLNFDFFILRLDGGMKAVNPAGQSKETRYPLIHPNFKRDFTLHFAVGLPF</sequence>
<organism evidence="7 8">
    <name type="scientific">Bacteroides eggerthii</name>
    <dbReference type="NCBI Taxonomy" id="28111"/>
    <lineage>
        <taxon>Bacteria</taxon>
        <taxon>Pseudomonadati</taxon>
        <taxon>Bacteroidota</taxon>
        <taxon>Bacteroidia</taxon>
        <taxon>Bacteroidales</taxon>
        <taxon>Bacteroidaceae</taxon>
        <taxon>Bacteroides</taxon>
    </lineage>
</organism>
<keyword evidence="3" id="KW-0732">Signal</keyword>
<keyword evidence="8" id="KW-1185">Reference proteome</keyword>